<organism evidence="2 3">
    <name type="scientific">Dorcoceras hygrometricum</name>
    <dbReference type="NCBI Taxonomy" id="472368"/>
    <lineage>
        <taxon>Eukaryota</taxon>
        <taxon>Viridiplantae</taxon>
        <taxon>Streptophyta</taxon>
        <taxon>Embryophyta</taxon>
        <taxon>Tracheophyta</taxon>
        <taxon>Spermatophyta</taxon>
        <taxon>Magnoliopsida</taxon>
        <taxon>eudicotyledons</taxon>
        <taxon>Gunneridae</taxon>
        <taxon>Pentapetalae</taxon>
        <taxon>asterids</taxon>
        <taxon>lamiids</taxon>
        <taxon>Lamiales</taxon>
        <taxon>Gesneriaceae</taxon>
        <taxon>Didymocarpoideae</taxon>
        <taxon>Trichosporeae</taxon>
        <taxon>Loxocarpinae</taxon>
        <taxon>Dorcoceras</taxon>
    </lineage>
</organism>
<sequence>MPRNLYFYSNRSIQFLPFFPPSSFTIEQSLRSTAQLPPPSPIEHQRRSWNNPPTNVKEVRIHTEKTVKEDDRDSRNDNDLEGSCTEFSLILGFIASMGRIIYSRMPQNL</sequence>
<accession>A0A2Z7B801</accession>
<feature type="compositionally biased region" description="Basic and acidic residues" evidence="1">
    <location>
        <begin position="61"/>
        <end position="78"/>
    </location>
</feature>
<feature type="region of interest" description="Disordered" evidence="1">
    <location>
        <begin position="30"/>
        <end position="54"/>
    </location>
</feature>
<reference evidence="2 3" key="1">
    <citation type="journal article" date="2015" name="Proc. Natl. Acad. Sci. U.S.A.">
        <title>The resurrection genome of Boea hygrometrica: A blueprint for survival of dehydration.</title>
        <authorList>
            <person name="Xiao L."/>
            <person name="Yang G."/>
            <person name="Zhang L."/>
            <person name="Yang X."/>
            <person name="Zhao S."/>
            <person name="Ji Z."/>
            <person name="Zhou Q."/>
            <person name="Hu M."/>
            <person name="Wang Y."/>
            <person name="Chen M."/>
            <person name="Xu Y."/>
            <person name="Jin H."/>
            <person name="Xiao X."/>
            <person name="Hu G."/>
            <person name="Bao F."/>
            <person name="Hu Y."/>
            <person name="Wan P."/>
            <person name="Li L."/>
            <person name="Deng X."/>
            <person name="Kuang T."/>
            <person name="Xiang C."/>
            <person name="Zhu J.K."/>
            <person name="Oliver M.J."/>
            <person name="He Y."/>
        </authorList>
    </citation>
    <scope>NUCLEOTIDE SEQUENCE [LARGE SCALE GENOMIC DNA]</scope>
    <source>
        <strain evidence="3">cv. XS01</strain>
    </source>
</reference>
<dbReference type="Proteomes" id="UP000250235">
    <property type="component" value="Unassembled WGS sequence"/>
</dbReference>
<dbReference type="EMBL" id="KV010264">
    <property type="protein sequence ID" value="KZV27855.1"/>
    <property type="molecule type" value="Genomic_DNA"/>
</dbReference>
<keyword evidence="3" id="KW-1185">Reference proteome</keyword>
<feature type="region of interest" description="Disordered" evidence="1">
    <location>
        <begin position="61"/>
        <end position="80"/>
    </location>
</feature>
<evidence type="ECO:0000313" key="2">
    <source>
        <dbReference type="EMBL" id="KZV27855.1"/>
    </source>
</evidence>
<proteinExistence type="predicted"/>
<gene>
    <name evidence="2" type="ORF">F511_37489</name>
</gene>
<dbReference type="AlphaFoldDB" id="A0A2Z7B801"/>
<evidence type="ECO:0000313" key="3">
    <source>
        <dbReference type="Proteomes" id="UP000250235"/>
    </source>
</evidence>
<name>A0A2Z7B801_9LAMI</name>
<evidence type="ECO:0000256" key="1">
    <source>
        <dbReference type="SAM" id="MobiDB-lite"/>
    </source>
</evidence>
<protein>
    <submittedName>
        <fullName evidence="2">Uncharacterized protein</fullName>
    </submittedName>
</protein>